<dbReference type="VEuPathDB" id="VectorBase:SCAU013177"/>
<feature type="signal peptide" evidence="1">
    <location>
        <begin position="1"/>
        <end position="19"/>
    </location>
</feature>
<dbReference type="KEGG" id="scac:106084853"/>
<evidence type="ECO:0000256" key="1">
    <source>
        <dbReference type="SAM" id="SignalP"/>
    </source>
</evidence>
<feature type="chain" id="PRO_5009327643" evidence="1">
    <location>
        <begin position="20"/>
        <end position="168"/>
    </location>
</feature>
<gene>
    <name evidence="2" type="primary">106084853</name>
</gene>
<protein>
    <submittedName>
        <fullName evidence="2">Uncharacterized protein</fullName>
    </submittedName>
</protein>
<keyword evidence="3" id="KW-1185">Reference proteome</keyword>
<reference evidence="2" key="1">
    <citation type="submission" date="2020-05" db="UniProtKB">
        <authorList>
            <consortium name="EnsemblMetazoa"/>
        </authorList>
    </citation>
    <scope>IDENTIFICATION</scope>
    <source>
        <strain evidence="2">USDA</strain>
    </source>
</reference>
<proteinExistence type="predicted"/>
<organism evidence="2 3">
    <name type="scientific">Stomoxys calcitrans</name>
    <name type="common">Stable fly</name>
    <name type="synonym">Conops calcitrans</name>
    <dbReference type="NCBI Taxonomy" id="35570"/>
    <lineage>
        <taxon>Eukaryota</taxon>
        <taxon>Metazoa</taxon>
        <taxon>Ecdysozoa</taxon>
        <taxon>Arthropoda</taxon>
        <taxon>Hexapoda</taxon>
        <taxon>Insecta</taxon>
        <taxon>Pterygota</taxon>
        <taxon>Neoptera</taxon>
        <taxon>Endopterygota</taxon>
        <taxon>Diptera</taxon>
        <taxon>Brachycera</taxon>
        <taxon>Muscomorpha</taxon>
        <taxon>Muscoidea</taxon>
        <taxon>Muscidae</taxon>
        <taxon>Stomoxys</taxon>
    </lineage>
</organism>
<evidence type="ECO:0000313" key="3">
    <source>
        <dbReference type="Proteomes" id="UP000095300"/>
    </source>
</evidence>
<evidence type="ECO:0000313" key="2">
    <source>
        <dbReference type="EnsemblMetazoa" id="SCAU013177-PA"/>
    </source>
</evidence>
<dbReference type="Proteomes" id="UP000095300">
    <property type="component" value="Unassembled WGS sequence"/>
</dbReference>
<keyword evidence="1" id="KW-0732">Signal</keyword>
<dbReference type="AlphaFoldDB" id="A0A1I8Q258"/>
<name>A0A1I8Q258_STOCA</name>
<dbReference type="EnsemblMetazoa" id="SCAU013177-RA">
    <property type="protein sequence ID" value="SCAU013177-PA"/>
    <property type="gene ID" value="SCAU013177"/>
</dbReference>
<sequence length="168" mass="19084">MKCFVLILSIVAIMRQVSSAEFLGGIKRTAAEELVGTISAYTTKLAADSGVIIKSILEELPQTDAFHKYREELDEFLQEYDKYKSVKGPCFDKSKELLGILNETIVKYYSEDAPAEAKKIVEIFHSSPKYRELTEYDEKIKSFANRDWTSSEMEEIDAKLSDNNTAEC</sequence>
<accession>A0A1I8Q258</accession>